<dbReference type="PATRIC" id="fig|1094979.3.peg.2614"/>
<reference evidence="2 3" key="1">
    <citation type="journal article" date="2012" name="J. Bacteriol.">
        <title>Genome sequence of deep-sea manganese-oxidizing bacterium Marinobacter manganoxydans MnI7-9.</title>
        <authorList>
            <person name="Wang H."/>
            <person name="Li H."/>
            <person name="Shao Z."/>
            <person name="Liao S."/>
            <person name="Johnstone L."/>
            <person name="Rensing C."/>
            <person name="Wang G."/>
        </authorList>
    </citation>
    <scope>NUCLEOTIDE SEQUENCE [LARGE SCALE GENOMIC DNA]</scope>
    <source>
        <strain evidence="2 3">MnI7-9</strain>
    </source>
</reference>
<accession>G6YV06</accession>
<dbReference type="RefSeq" id="WP_008174157.1">
    <property type="nucleotide sequence ID" value="NZ_AGTR01000054.1"/>
</dbReference>
<protein>
    <recommendedName>
        <fullName evidence="1">TniQ domain-containing protein</fullName>
    </recommendedName>
</protein>
<name>G6YV06_9GAMM</name>
<dbReference type="EMBL" id="AGTR01000054">
    <property type="protein sequence ID" value="EHJ03940.1"/>
    <property type="molecule type" value="Genomic_DNA"/>
</dbReference>
<organism evidence="2 3">
    <name type="scientific">Marinobacter manganoxydans MnI7-9</name>
    <dbReference type="NCBI Taxonomy" id="1094979"/>
    <lineage>
        <taxon>Bacteria</taxon>
        <taxon>Pseudomonadati</taxon>
        <taxon>Pseudomonadota</taxon>
        <taxon>Gammaproteobacteria</taxon>
        <taxon>Pseudomonadales</taxon>
        <taxon>Marinobacteraceae</taxon>
        <taxon>Marinobacter</taxon>
    </lineage>
</organism>
<sequence>MIHLFRWPREDETLSSWLYWQSRLHGLSPQTYTAMSLPGLEIWTRDADRWLSDIAIQKIACCLGQSQATVKSMTLAGRYGEVLGEIRQYNSVHWIMPIGVYHRRRRLHGQQFCPECYLEGSVLKLSWRLAWNSFCEKHQCPLIDACPACDEPLTLFYTDPYHHNVCFNCGRYIASPGQKERHYDLCMAFSRRFSSAVRADAPDPGSLRTLMTLQLGQSQGRHLQSTWRSRIGAVPSATARGRWEYVRTAERRVLIPATEAALQTGLKRIVDDLIGHRITRECLRNHQVGQNLWLEKYVYPELDTKQRSPKSRSNYKAEMADPLREIQRRHTSASRRTRREARAHCIDIMLGIPRQ</sequence>
<evidence type="ECO:0000313" key="3">
    <source>
        <dbReference type="Proteomes" id="UP000003208"/>
    </source>
</evidence>
<dbReference type="InterPro" id="IPR009492">
    <property type="entry name" value="TniQ"/>
</dbReference>
<gene>
    <name evidence="2" type="ORF">KYE_13505</name>
</gene>
<feature type="domain" description="TniQ" evidence="1">
    <location>
        <begin position="8"/>
        <end position="142"/>
    </location>
</feature>
<dbReference type="Proteomes" id="UP000003208">
    <property type="component" value="Unassembled WGS sequence"/>
</dbReference>
<proteinExistence type="predicted"/>
<keyword evidence="3" id="KW-1185">Reference proteome</keyword>
<dbReference type="Pfam" id="PF06527">
    <property type="entry name" value="TniQ"/>
    <property type="match status" value="1"/>
</dbReference>
<dbReference type="AlphaFoldDB" id="G6YV06"/>
<evidence type="ECO:0000313" key="2">
    <source>
        <dbReference type="EMBL" id="EHJ03940.1"/>
    </source>
</evidence>
<evidence type="ECO:0000259" key="1">
    <source>
        <dbReference type="Pfam" id="PF06527"/>
    </source>
</evidence>